<reference evidence="3" key="1">
    <citation type="submission" date="2022-07" db="EMBL/GenBank/DDBJ databases">
        <authorList>
            <person name="Macas J."/>
            <person name="Novak P."/>
            <person name="Neumann P."/>
        </authorList>
    </citation>
    <scope>NUCLEOTIDE SEQUENCE</scope>
</reference>
<evidence type="ECO:0000313" key="3">
    <source>
        <dbReference type="EMBL" id="CAH9076259.1"/>
    </source>
</evidence>
<dbReference type="SUPFAM" id="SSF57756">
    <property type="entry name" value="Retrovirus zinc finger-like domains"/>
    <property type="match status" value="1"/>
</dbReference>
<dbReference type="GO" id="GO:0003676">
    <property type="term" value="F:nucleic acid binding"/>
    <property type="evidence" value="ECO:0007669"/>
    <property type="project" value="InterPro"/>
</dbReference>
<proteinExistence type="predicted"/>
<evidence type="ECO:0000313" key="4">
    <source>
        <dbReference type="Proteomes" id="UP001152484"/>
    </source>
</evidence>
<feature type="domain" description="Retrotransposon Copia-like N-terminal" evidence="2">
    <location>
        <begin position="26"/>
        <end position="73"/>
    </location>
</feature>
<dbReference type="PANTHER" id="PTHR37610">
    <property type="entry name" value="CCHC-TYPE DOMAIN-CONTAINING PROTEIN"/>
    <property type="match status" value="1"/>
</dbReference>
<dbReference type="GO" id="GO:0008270">
    <property type="term" value="F:zinc ion binding"/>
    <property type="evidence" value="ECO:0007669"/>
    <property type="project" value="InterPro"/>
</dbReference>
<dbReference type="EMBL" id="CAMAPE010000010">
    <property type="protein sequence ID" value="CAH9076259.1"/>
    <property type="molecule type" value="Genomic_DNA"/>
</dbReference>
<organism evidence="3 4">
    <name type="scientific">Cuscuta europaea</name>
    <name type="common">European dodder</name>
    <dbReference type="NCBI Taxonomy" id="41803"/>
    <lineage>
        <taxon>Eukaryota</taxon>
        <taxon>Viridiplantae</taxon>
        <taxon>Streptophyta</taxon>
        <taxon>Embryophyta</taxon>
        <taxon>Tracheophyta</taxon>
        <taxon>Spermatophyta</taxon>
        <taxon>Magnoliopsida</taxon>
        <taxon>eudicotyledons</taxon>
        <taxon>Gunneridae</taxon>
        <taxon>Pentapetalae</taxon>
        <taxon>asterids</taxon>
        <taxon>lamiids</taxon>
        <taxon>Solanales</taxon>
        <taxon>Convolvulaceae</taxon>
        <taxon>Cuscuteae</taxon>
        <taxon>Cuscuta</taxon>
        <taxon>Cuscuta subgen. Cuscuta</taxon>
    </lineage>
</organism>
<feature type="region of interest" description="Disordered" evidence="1">
    <location>
        <begin position="295"/>
        <end position="316"/>
    </location>
</feature>
<accession>A0A9P0YUM3</accession>
<evidence type="ECO:0000259" key="2">
    <source>
        <dbReference type="Pfam" id="PF14244"/>
    </source>
</evidence>
<dbReference type="Proteomes" id="UP001152484">
    <property type="component" value="Unassembled WGS sequence"/>
</dbReference>
<feature type="compositionally biased region" description="Gly residues" evidence="1">
    <location>
        <begin position="296"/>
        <end position="309"/>
    </location>
</feature>
<gene>
    <name evidence="3" type="ORF">CEURO_LOCUS5764</name>
</gene>
<dbReference type="Pfam" id="PF14244">
    <property type="entry name" value="Retrotran_gag_3"/>
    <property type="match status" value="1"/>
</dbReference>
<protein>
    <recommendedName>
        <fullName evidence="2">Retrotransposon Copia-like N-terminal domain-containing protein</fullName>
    </recommendedName>
</protein>
<dbReference type="AlphaFoldDB" id="A0A9P0YUM3"/>
<sequence>MTDDQQHQKERRRKINDVSSPYYLSNSDFPGINISGLVLKGEGNYREWSTAMKNAFRAKRKMGFIDGTIERPEEDIEDLEDWLTVNSMLVGWLMTAVDPTLRTNLTYMESANDLWEDLKTRFAVGDAMRVYELKESIRECQQNGQPITAYFGRLKALWDDYDGYRYIPQCVCQGCTCDLNKKFLKHAEKEKTHDFLLGLDSEAFGVLRSNILSLDDLPPFSRVYQMVTQEERHRNMVKGREEKPEAVAFAVRMASNNAGREEKIKCTYCNKVGHEVENCFKKSGRYPEWWFDNPGRGRGGRGGRTGSGRGRGRPVAHAVQIGEPRDEGQSKVDEKQGVTYAPGFTSEQWKSLLKLGGNCKSSSVEEKLSGPTFEDADWSG</sequence>
<name>A0A9P0YUM3_CUSEU</name>
<dbReference type="InterPro" id="IPR029472">
    <property type="entry name" value="Copia-like_N"/>
</dbReference>
<dbReference type="InterPro" id="IPR036875">
    <property type="entry name" value="Znf_CCHC_sf"/>
</dbReference>
<keyword evidence="4" id="KW-1185">Reference proteome</keyword>
<comment type="caution">
    <text evidence="3">The sequence shown here is derived from an EMBL/GenBank/DDBJ whole genome shotgun (WGS) entry which is preliminary data.</text>
</comment>
<evidence type="ECO:0000256" key="1">
    <source>
        <dbReference type="SAM" id="MobiDB-lite"/>
    </source>
</evidence>
<feature type="region of interest" description="Disordered" evidence="1">
    <location>
        <begin position="361"/>
        <end position="380"/>
    </location>
</feature>
<dbReference type="OrthoDB" id="1270753at2759"/>
<dbReference type="PANTHER" id="PTHR37610:SF101">
    <property type="entry name" value="(RAPE) HYPOTHETICAL PROTEIN"/>
    <property type="match status" value="1"/>
</dbReference>